<sequence>MGHNHYRKREQSTGCHMVCGLPASSVAVNLCGPFVYNLDVIDPFRKNIDLRCPKHLFYKSDVRCCCGSYDYVSKCVNRRSCCSNLKISRGDRENIT</sequence>
<accession>A0AAV0W7D1</accession>
<protein>
    <submittedName>
        <fullName evidence="1">Uncharacterized protein</fullName>
    </submittedName>
</protein>
<gene>
    <name evidence="1" type="ORF">MEUPH1_LOCUS7970</name>
</gene>
<keyword evidence="2" id="KW-1185">Reference proteome</keyword>
<proteinExistence type="predicted"/>
<evidence type="ECO:0000313" key="1">
    <source>
        <dbReference type="EMBL" id="CAI6351643.1"/>
    </source>
</evidence>
<organism evidence="1 2">
    <name type="scientific">Macrosiphum euphorbiae</name>
    <name type="common">potato aphid</name>
    <dbReference type="NCBI Taxonomy" id="13131"/>
    <lineage>
        <taxon>Eukaryota</taxon>
        <taxon>Metazoa</taxon>
        <taxon>Ecdysozoa</taxon>
        <taxon>Arthropoda</taxon>
        <taxon>Hexapoda</taxon>
        <taxon>Insecta</taxon>
        <taxon>Pterygota</taxon>
        <taxon>Neoptera</taxon>
        <taxon>Paraneoptera</taxon>
        <taxon>Hemiptera</taxon>
        <taxon>Sternorrhyncha</taxon>
        <taxon>Aphidomorpha</taxon>
        <taxon>Aphidoidea</taxon>
        <taxon>Aphididae</taxon>
        <taxon>Macrosiphini</taxon>
        <taxon>Macrosiphum</taxon>
    </lineage>
</organism>
<dbReference type="Proteomes" id="UP001160148">
    <property type="component" value="Unassembled WGS sequence"/>
</dbReference>
<name>A0AAV0W7D1_9HEMI</name>
<reference evidence="1 2" key="1">
    <citation type="submission" date="2023-01" db="EMBL/GenBank/DDBJ databases">
        <authorList>
            <person name="Whitehead M."/>
        </authorList>
    </citation>
    <scope>NUCLEOTIDE SEQUENCE [LARGE SCALE GENOMIC DNA]</scope>
</reference>
<dbReference type="AlphaFoldDB" id="A0AAV0W7D1"/>
<evidence type="ECO:0000313" key="2">
    <source>
        <dbReference type="Proteomes" id="UP001160148"/>
    </source>
</evidence>
<comment type="caution">
    <text evidence="1">The sequence shown here is derived from an EMBL/GenBank/DDBJ whole genome shotgun (WGS) entry which is preliminary data.</text>
</comment>
<dbReference type="EMBL" id="CARXXK010000001">
    <property type="protein sequence ID" value="CAI6351643.1"/>
    <property type="molecule type" value="Genomic_DNA"/>
</dbReference>